<dbReference type="InterPro" id="IPR004964">
    <property type="entry name" value="PhzA_PhzB"/>
</dbReference>
<dbReference type="SUPFAM" id="SSF54427">
    <property type="entry name" value="NTF2-like"/>
    <property type="match status" value="1"/>
</dbReference>
<name>A0AAP9IJ45_9GAMM</name>
<dbReference type="Pfam" id="PF03284">
    <property type="entry name" value="PHZA_PHZB"/>
    <property type="match status" value="1"/>
</dbReference>
<evidence type="ECO:0000313" key="5">
    <source>
        <dbReference type="Proteomes" id="UP000464054"/>
    </source>
</evidence>
<dbReference type="Proteomes" id="UP000464054">
    <property type="component" value="Chromosome"/>
</dbReference>
<evidence type="ECO:0000256" key="1">
    <source>
        <dbReference type="ARBA" id="ARBA00009377"/>
    </source>
</evidence>
<gene>
    <name evidence="3" type="ORF">ACIPSN_21980</name>
    <name evidence="4" type="ORF">GMX10_21495</name>
</gene>
<dbReference type="RefSeq" id="WP_039488037.1">
    <property type="nucleotide sequence ID" value="NZ_CP046377.1"/>
</dbReference>
<dbReference type="EMBL" id="CP046377">
    <property type="protein sequence ID" value="QHQ26316.1"/>
    <property type="molecule type" value="Genomic_DNA"/>
</dbReference>
<dbReference type="InterPro" id="IPR032710">
    <property type="entry name" value="NTF2-like_dom_sf"/>
</dbReference>
<dbReference type="EMBL" id="JBIXKD010000050">
    <property type="protein sequence ID" value="MFJ5323964.1"/>
    <property type="molecule type" value="Genomic_DNA"/>
</dbReference>
<comment type="similarity">
    <text evidence="1">Belongs to the PhzA/PhzB family.</text>
</comment>
<organism evidence="4 5">
    <name type="scientific">Pectobacterium parvum</name>
    <dbReference type="NCBI Taxonomy" id="2778550"/>
    <lineage>
        <taxon>Bacteria</taxon>
        <taxon>Pseudomonadati</taxon>
        <taxon>Pseudomonadota</taxon>
        <taxon>Gammaproteobacteria</taxon>
        <taxon>Enterobacterales</taxon>
        <taxon>Pectobacteriaceae</taxon>
        <taxon>Pectobacterium</taxon>
    </lineage>
</organism>
<dbReference type="Gene3D" id="3.10.450.50">
    <property type="match status" value="1"/>
</dbReference>
<dbReference type="GO" id="GO:0017000">
    <property type="term" value="P:antibiotic biosynthetic process"/>
    <property type="evidence" value="ECO:0007669"/>
    <property type="project" value="UniProtKB-KW"/>
</dbReference>
<accession>A0AAP9IJ45</accession>
<reference evidence="4" key="2">
    <citation type="journal article" date="2022" name="Plant Pathol J">
        <title>Comparative Genomic Analysis of Pathogenic Factors of Pectobacterium Species Isolated in South Korea Using Whole-Genome Sequencing.</title>
        <authorList>
            <person name="Jee S."/>
            <person name="Kang I.J."/>
            <person name="Bak G."/>
            <person name="Kang S."/>
            <person name="Lee J."/>
            <person name="Heu S."/>
            <person name="Hwang I."/>
        </authorList>
    </citation>
    <scope>NUCLEOTIDE SEQUENCE</scope>
    <source>
        <strain evidence="4">PZ1</strain>
    </source>
</reference>
<reference evidence="3 6" key="3">
    <citation type="submission" date="2024-10" db="EMBL/GenBank/DDBJ databases">
        <authorList>
            <person name="Lu C.-H."/>
        </authorList>
    </citation>
    <scope>NUCLEOTIDE SEQUENCE [LARGE SCALE GENOMIC DNA]</scope>
    <source>
        <strain evidence="3 6">22QBSP01-2</strain>
    </source>
</reference>
<proteinExistence type="inferred from homology"/>
<dbReference type="AlphaFoldDB" id="A0AAP9IJ45"/>
<evidence type="ECO:0000313" key="4">
    <source>
        <dbReference type="EMBL" id="QHQ26316.1"/>
    </source>
</evidence>
<evidence type="ECO:0000313" key="3">
    <source>
        <dbReference type="EMBL" id="MFJ5323964.1"/>
    </source>
</evidence>
<dbReference type="Proteomes" id="UP001617714">
    <property type="component" value="Unassembled WGS sequence"/>
</dbReference>
<protein>
    <submittedName>
        <fullName evidence="4">Phenazine biosynthesis protein</fullName>
    </submittedName>
    <submittedName>
        <fullName evidence="3">PhzA/PhzB family protein</fullName>
    </submittedName>
</protein>
<dbReference type="GeneID" id="90771879"/>
<sequence length="158" mass="18599">MYLSDEDANRAREINRKTVSQYLSSTRGNARLKRHKLFIEDGEGGLWTTETGEPIIIRGIKNLEKHAKWSLECFPDWEWYNIKIFTTNNPDHVWVECDGRGLIRFPGYPESYYENHFIHSFELRDGLIVRNREFMNPVTQLKSLGVEVPRIKREGIPC</sequence>
<evidence type="ECO:0000256" key="2">
    <source>
        <dbReference type="ARBA" id="ARBA00023194"/>
    </source>
</evidence>
<keyword evidence="6" id="KW-1185">Reference proteome</keyword>
<keyword evidence="2" id="KW-0045">Antibiotic biosynthesis</keyword>
<evidence type="ECO:0000313" key="6">
    <source>
        <dbReference type="Proteomes" id="UP001617714"/>
    </source>
</evidence>
<reference evidence="5" key="1">
    <citation type="submission" date="2019-11" db="EMBL/GenBank/DDBJ databases">
        <authorList>
            <person name="Jee S."/>
        </authorList>
    </citation>
    <scope>NUCLEOTIDE SEQUENCE [LARGE SCALE GENOMIC DNA]</scope>
    <source>
        <strain evidence="5">PZ1</strain>
    </source>
</reference>